<reference evidence="3 4" key="1">
    <citation type="journal article" date="2015" name="Int. J. Syst. Evol. Microbiol.">
        <title>Gemmobacter intermedius sp. nov., isolated from a white stork (Ciconia ciconia).</title>
        <authorList>
            <person name="Kampfer P."/>
            <person name="Jerzak L."/>
            <person name="Wilharm G."/>
            <person name="Golke J."/>
            <person name="Busse H.J."/>
            <person name="Glaeser S.P."/>
        </authorList>
    </citation>
    <scope>NUCLEOTIDE SEQUENCE [LARGE SCALE GENOMIC DNA]</scope>
    <source>
        <strain evidence="3 4">119/4</strain>
    </source>
</reference>
<dbReference type="Gene3D" id="3.90.420.10">
    <property type="entry name" value="Oxidoreductase, molybdopterin-binding domain"/>
    <property type="match status" value="1"/>
</dbReference>
<protein>
    <recommendedName>
        <fullName evidence="2">Oxidoreductase molybdopterin-binding domain-containing protein</fullName>
    </recommendedName>
</protein>
<dbReference type="InterPro" id="IPR006311">
    <property type="entry name" value="TAT_signal"/>
</dbReference>
<dbReference type="InterPro" id="IPR036374">
    <property type="entry name" value="OxRdtase_Mopterin-bd_sf"/>
</dbReference>
<dbReference type="RefSeq" id="WP_128489541.1">
    <property type="nucleotide sequence ID" value="NZ_JBHLXB010000001.1"/>
</dbReference>
<comment type="caution">
    <text evidence="3">The sequence shown here is derived from an EMBL/GenBank/DDBJ whole genome shotgun (WGS) entry which is preliminary data.</text>
</comment>
<feature type="domain" description="Oxidoreductase molybdopterin-binding" evidence="2">
    <location>
        <begin position="69"/>
        <end position="143"/>
    </location>
</feature>
<dbReference type="AlphaFoldDB" id="A0A444MAB1"/>
<name>A0A444MAB1_9RHOB</name>
<dbReference type="Pfam" id="PF00174">
    <property type="entry name" value="Oxidored_molyb"/>
    <property type="match status" value="1"/>
</dbReference>
<evidence type="ECO:0000256" key="1">
    <source>
        <dbReference type="SAM" id="SignalP"/>
    </source>
</evidence>
<organism evidence="3 4">
    <name type="scientific">Falsigemmobacter intermedius</name>
    <dbReference type="NCBI Taxonomy" id="1553448"/>
    <lineage>
        <taxon>Bacteria</taxon>
        <taxon>Pseudomonadati</taxon>
        <taxon>Pseudomonadota</taxon>
        <taxon>Alphaproteobacteria</taxon>
        <taxon>Rhodobacterales</taxon>
        <taxon>Paracoccaceae</taxon>
        <taxon>Falsigemmobacter</taxon>
    </lineage>
</organism>
<dbReference type="EMBL" id="SBLC01000016">
    <property type="protein sequence ID" value="RWY40400.1"/>
    <property type="molecule type" value="Genomic_DNA"/>
</dbReference>
<dbReference type="InterPro" id="IPR000572">
    <property type="entry name" value="OxRdtase_Mopterin-bd_dom"/>
</dbReference>
<gene>
    <name evidence="3" type="ORF">EP867_12055</name>
</gene>
<feature type="signal peptide" evidence="1">
    <location>
        <begin position="1"/>
        <end position="30"/>
    </location>
</feature>
<keyword evidence="1" id="KW-0732">Signal</keyword>
<proteinExistence type="predicted"/>
<keyword evidence="4" id="KW-1185">Reference proteome</keyword>
<accession>A0A444MAB1</accession>
<dbReference type="Proteomes" id="UP000287168">
    <property type="component" value="Unassembled WGS sequence"/>
</dbReference>
<feature type="chain" id="PRO_5019250631" description="Oxidoreductase molybdopterin-binding domain-containing protein" evidence="1">
    <location>
        <begin position="31"/>
        <end position="169"/>
    </location>
</feature>
<evidence type="ECO:0000313" key="4">
    <source>
        <dbReference type="Proteomes" id="UP000287168"/>
    </source>
</evidence>
<dbReference type="OrthoDB" id="9798763at2"/>
<dbReference type="PROSITE" id="PS51318">
    <property type="entry name" value="TAT"/>
    <property type="match status" value="1"/>
</dbReference>
<sequence>MTTKSAFALSRRHLLTGAVAALTFAPAARAQSGPLLRVESSSGVSSFTEESFAALPQSVLRTHTAWTEGPREFQGVALKDLLAAAGFDSAALQGRSLRLRALNEYEVAIPAEDCEIYNPLLARSMDGSPMLRSDKGPLWLVYPRDQFPELHDQRYDHRWAWQLAVITVV</sequence>
<evidence type="ECO:0000259" key="2">
    <source>
        <dbReference type="Pfam" id="PF00174"/>
    </source>
</evidence>
<evidence type="ECO:0000313" key="3">
    <source>
        <dbReference type="EMBL" id="RWY40400.1"/>
    </source>
</evidence>
<dbReference type="SUPFAM" id="SSF56524">
    <property type="entry name" value="Oxidoreductase molybdopterin-binding domain"/>
    <property type="match status" value="1"/>
</dbReference>